<dbReference type="GO" id="GO:0005694">
    <property type="term" value="C:chromosome"/>
    <property type="evidence" value="ECO:0007669"/>
    <property type="project" value="UniProtKB-ARBA"/>
</dbReference>
<dbReference type="SMART" id="SM00249">
    <property type="entry name" value="PHD"/>
    <property type="match status" value="3"/>
</dbReference>
<feature type="domain" description="PHD-type" evidence="6">
    <location>
        <begin position="1087"/>
        <end position="1151"/>
    </location>
</feature>
<accession>A0A1G4KAH5</accession>
<dbReference type="GO" id="GO:0048189">
    <property type="term" value="C:Lid2 complex"/>
    <property type="evidence" value="ECO:0007669"/>
    <property type="project" value="TreeGrafter"/>
</dbReference>
<feature type="domain" description="PHD-type" evidence="6">
    <location>
        <begin position="301"/>
        <end position="353"/>
    </location>
</feature>
<dbReference type="GO" id="GO:0036205">
    <property type="term" value="P:histone catabolic process"/>
    <property type="evidence" value="ECO:0007669"/>
    <property type="project" value="TreeGrafter"/>
</dbReference>
<dbReference type="Gene3D" id="3.30.40.10">
    <property type="entry name" value="Zinc/RING finger domain, C3HC4 (zinc finger)"/>
    <property type="match status" value="1"/>
</dbReference>
<dbReference type="Pfam" id="PF13832">
    <property type="entry name" value="zf-HC5HC2H_2"/>
    <property type="match status" value="1"/>
</dbReference>
<dbReference type="Pfam" id="PF01426">
    <property type="entry name" value="BAH"/>
    <property type="match status" value="1"/>
</dbReference>
<evidence type="ECO:0000256" key="3">
    <source>
        <dbReference type="ARBA" id="ARBA00022833"/>
    </source>
</evidence>
<dbReference type="PROSITE" id="PS50081">
    <property type="entry name" value="ZF_DAG_PE_2"/>
    <property type="match status" value="1"/>
</dbReference>
<dbReference type="SUPFAM" id="SSF46689">
    <property type="entry name" value="Homeodomain-like"/>
    <property type="match status" value="1"/>
</dbReference>
<dbReference type="EMBL" id="LT598469">
    <property type="protein sequence ID" value="SCV01209.1"/>
    <property type="molecule type" value="Genomic_DNA"/>
</dbReference>
<keyword evidence="11" id="KW-1185">Reference proteome</keyword>
<dbReference type="PANTHER" id="PTHR47672">
    <property type="entry name" value="E3 UBIQUITIN-PROTEIN LIGASE SNT2"/>
    <property type="match status" value="1"/>
</dbReference>
<evidence type="ECO:0000256" key="4">
    <source>
        <dbReference type="PROSITE-ProRule" id="PRU00146"/>
    </source>
</evidence>
<feature type="region of interest" description="Disordered" evidence="5">
    <location>
        <begin position="867"/>
        <end position="910"/>
    </location>
</feature>
<dbReference type="InterPro" id="IPR043151">
    <property type="entry name" value="BAH_sf"/>
</dbReference>
<sequence>MNVERRSLSRRSTAKKVDYNEKKADEDLVKRLKRLETPSNKKTSETVKKKGSKEKYQQFLNNKSVEWNFIPSLPATFRKHSRFSNILDLEDAFVNIVSDTLMQEGNVMLRRNDHIYMVSEPPGEPYYIGRIMSFECKQEYRELIAASEDFTESFPARYFQLKMNWYYRPRDIQNNALTISSRLLYASLHVDICPIHSFRGKCTVSHRALLGESPEALTEFVVKPNHFYFADLFDRYTLKYYPVWSTRQILTIDPSSSFLIAMSRRIPYIFVEETYPITKVIEKYVLNRPQQITSTSDDDWDQRCGHCSEWCEKSQFLRCDECRMAVHLYCLSPPLERKPAKSVCWICSSCLEKGTAVGQTKREQEIKEEVAQFKIYAAHLENSGKAALAGSLDESHIWFHYLGMKLISCLDDILSPYLGLPYPLKCSRVGTKYQWPDNNLELGSTAKSRSPSPSLIKESRGNAETSELLWVFDTSKISINELDHYMDTCRQYFPPRLSISSETCNFLDAALKALIKTDYNTSDALAYCKNHLSREFLREPTLTSLEVTKFEKAIGKYGSELHPVCKYVGTQPMSMIVRFYYYWKKTESGKEIWGGFKGRGKNKKKQTLKSFSETQNNRRRRERKPSQALKFNDGKPAKEWRHVDDSSFDSDKVSTFKTDFQCMFCSVDYSPLWYRVTGGCDDDNIKTRMITGVNEQTTTSQKGPSRTAKTAQVQNTEKLDALCIRCARLWRRYAIKWQQPMDVLKKLSGRSMNSIREALDKVLEASIDQTSKLPPKLAYEKGLDWELIQDTELVLRQRFEALSDPDRLNKMRRNCSSMHTQLNKLVRRPVGVSDTDVSHLKQELEVYIYKVKEDCVRKERAKRAKDKKISDKCASVKRQGKPAKSSSNKGSKKLSNVEDEKSISPGVKKIKPRISNKSACTIDIPRVATNGTAVLFSNDEKKIGSITFETDFSHLKLSDDLNQALRAQIDFELQKQEFLDIGKSKKQLLSQESEGSRKSYGDFYSISNIGSSSQPLVRFNCVAETVKAYAKLHEQQRQLLLQVSGARSPSLNEFPSIPSSAHSIKAPENKMKIFGQNNVGRSLRKDRNYCCVCLEAFDNSRREGLACANCGLTVHHFCYGAPRSTVIGSAEQGGGSTSKTSKWLCDVCCNDLNPVASTDYKCCLCNAREIDYEGAKGLSDKTIPDALKVTMEGAWCHVICALFNADIAFGQAISFQPITGVKSCLAANQSVRCSVCDLTGGGIIKCSDCGNTFHVTCAQDSNCRLCFEVSDSDETPPDRTHNFLRRGLNLKIKPVTTCCFHGDVASHPNRFPLTYETPSGFRLIELYAKSCKQRGGDVGSTVSMRYQDQKAALSTLAVMRNPISVGMATSSSSTKTFSRMCLKCHSTCSIYWFASLCHSCNMIENNTTSEQDVVPENLTKDYFKEPAQLSEGFCRAMMEGIDEQKLSISLTERSSRKRTASGTNSVKTWAKGGKKAPKMSKVKKEPECADLKSTTPLLQSVVVQHPLPLSKSVPK</sequence>
<dbReference type="PROSITE" id="PS51038">
    <property type="entry name" value="BAH"/>
    <property type="match status" value="1"/>
</dbReference>
<feature type="region of interest" description="Disordered" evidence="5">
    <location>
        <begin position="1"/>
        <end position="20"/>
    </location>
</feature>
<dbReference type="InterPro" id="IPR034732">
    <property type="entry name" value="EPHD"/>
</dbReference>
<dbReference type="GO" id="GO:0004842">
    <property type="term" value="F:ubiquitin-protein transferase activity"/>
    <property type="evidence" value="ECO:0007669"/>
    <property type="project" value="TreeGrafter"/>
</dbReference>
<evidence type="ECO:0000259" key="6">
    <source>
        <dbReference type="PROSITE" id="PS50016"/>
    </source>
</evidence>
<feature type="region of interest" description="Disordered" evidence="5">
    <location>
        <begin position="1452"/>
        <end position="1485"/>
    </location>
</feature>
<proteinExistence type="predicted"/>
<evidence type="ECO:0000256" key="1">
    <source>
        <dbReference type="ARBA" id="ARBA00022723"/>
    </source>
</evidence>
<dbReference type="InterPro" id="IPR001965">
    <property type="entry name" value="Znf_PHD"/>
</dbReference>
<evidence type="ECO:0000313" key="11">
    <source>
        <dbReference type="Proteomes" id="UP000191024"/>
    </source>
</evidence>
<dbReference type="GO" id="GO:0008270">
    <property type="term" value="F:zinc ion binding"/>
    <property type="evidence" value="ECO:0007669"/>
    <property type="project" value="UniProtKB-KW"/>
</dbReference>
<dbReference type="Gene3D" id="2.30.30.490">
    <property type="match status" value="1"/>
</dbReference>
<dbReference type="PROSITE" id="PS50016">
    <property type="entry name" value="ZF_PHD_2"/>
    <property type="match status" value="2"/>
</dbReference>
<evidence type="ECO:0000256" key="5">
    <source>
        <dbReference type="SAM" id="MobiDB-lite"/>
    </source>
</evidence>
<dbReference type="PROSITE" id="PS51805">
    <property type="entry name" value="EPHD"/>
    <property type="match status" value="1"/>
</dbReference>
<feature type="domain" description="Phorbol-ester/DAG-type" evidence="7">
    <location>
        <begin position="1075"/>
        <end position="1126"/>
    </location>
</feature>
<dbReference type="InterPro" id="IPR029617">
    <property type="entry name" value="Snt2"/>
</dbReference>
<dbReference type="CDD" id="cd04710">
    <property type="entry name" value="BAH_fungalPHD"/>
    <property type="match status" value="1"/>
</dbReference>
<evidence type="ECO:0000256" key="2">
    <source>
        <dbReference type="ARBA" id="ARBA00022771"/>
    </source>
</evidence>
<dbReference type="STRING" id="1230905.A0A1G4KAH5"/>
<dbReference type="SMART" id="SM00439">
    <property type="entry name" value="BAH"/>
    <property type="match status" value="1"/>
</dbReference>
<dbReference type="InterPro" id="IPR001025">
    <property type="entry name" value="BAH_dom"/>
</dbReference>
<dbReference type="GO" id="GO:0003682">
    <property type="term" value="F:chromatin binding"/>
    <property type="evidence" value="ECO:0007669"/>
    <property type="project" value="InterPro"/>
</dbReference>
<dbReference type="Proteomes" id="UP000191024">
    <property type="component" value="Chromosome G"/>
</dbReference>
<organism evidence="10 11">
    <name type="scientific">Lachancea mirantina</name>
    <dbReference type="NCBI Taxonomy" id="1230905"/>
    <lineage>
        <taxon>Eukaryota</taxon>
        <taxon>Fungi</taxon>
        <taxon>Dikarya</taxon>
        <taxon>Ascomycota</taxon>
        <taxon>Saccharomycotina</taxon>
        <taxon>Saccharomycetes</taxon>
        <taxon>Saccharomycetales</taxon>
        <taxon>Saccharomycetaceae</taxon>
        <taxon>Lachancea</taxon>
    </lineage>
</organism>
<keyword evidence="3" id="KW-0862">Zinc</keyword>
<evidence type="ECO:0000259" key="8">
    <source>
        <dbReference type="PROSITE" id="PS51038"/>
    </source>
</evidence>
<evidence type="ECO:0000313" key="10">
    <source>
        <dbReference type="EMBL" id="SCV01209.1"/>
    </source>
</evidence>
<dbReference type="InterPro" id="IPR011011">
    <property type="entry name" value="Znf_FYVE_PHD"/>
</dbReference>
<dbReference type="PANTHER" id="PTHR47672:SF1">
    <property type="entry name" value="E3 UBIQUITIN-PROTEIN LIGASE SNT2"/>
    <property type="match status" value="1"/>
</dbReference>
<feature type="region of interest" description="Disordered" evidence="5">
    <location>
        <begin position="31"/>
        <end position="50"/>
    </location>
</feature>
<dbReference type="SUPFAM" id="SSF57903">
    <property type="entry name" value="FYVE/PHD zinc finger"/>
    <property type="match status" value="2"/>
</dbReference>
<feature type="compositionally biased region" description="Basic residues" evidence="5">
    <location>
        <begin position="1472"/>
        <end position="1481"/>
    </location>
</feature>
<dbReference type="InterPro" id="IPR009057">
    <property type="entry name" value="Homeodomain-like_sf"/>
</dbReference>
<dbReference type="OrthoDB" id="336088at2759"/>
<dbReference type="Pfam" id="PF00628">
    <property type="entry name" value="PHD"/>
    <property type="match status" value="1"/>
</dbReference>
<dbReference type="InterPro" id="IPR013083">
    <property type="entry name" value="Znf_RING/FYVE/PHD"/>
</dbReference>
<name>A0A1G4KAH5_9SACH</name>
<feature type="region of interest" description="Disordered" evidence="5">
    <location>
        <begin position="598"/>
        <end position="635"/>
    </location>
</feature>
<dbReference type="SMART" id="SM00109">
    <property type="entry name" value="C1"/>
    <property type="match status" value="3"/>
</dbReference>
<feature type="compositionally biased region" description="Basic residues" evidence="5">
    <location>
        <begin position="598"/>
        <end position="607"/>
    </location>
</feature>
<keyword evidence="1" id="KW-0479">Metal-binding</keyword>
<dbReference type="InterPro" id="IPR002219">
    <property type="entry name" value="PKC_DAG/PE"/>
</dbReference>
<keyword evidence="2 4" id="KW-0863">Zinc-finger</keyword>
<evidence type="ECO:0000259" key="9">
    <source>
        <dbReference type="PROSITE" id="PS51805"/>
    </source>
</evidence>
<dbReference type="InterPro" id="IPR019787">
    <property type="entry name" value="Znf_PHD-finger"/>
</dbReference>
<gene>
    <name evidence="10" type="ORF">LAMI_0G10022G</name>
</gene>
<dbReference type="Gene3D" id="2.30.30.1150">
    <property type="match status" value="1"/>
</dbReference>
<reference evidence="10 11" key="1">
    <citation type="submission" date="2016-03" db="EMBL/GenBank/DDBJ databases">
        <authorList>
            <person name="Devillers H."/>
        </authorList>
    </citation>
    <scope>NUCLEOTIDE SEQUENCE [LARGE SCALE GENOMIC DNA]</scope>
    <source>
        <strain evidence="10">CBS 11717</strain>
    </source>
</reference>
<evidence type="ECO:0000259" key="7">
    <source>
        <dbReference type="PROSITE" id="PS50081"/>
    </source>
</evidence>
<protein>
    <submittedName>
        <fullName evidence="10">LAMI_0G10022g1_1</fullName>
    </submittedName>
</protein>
<feature type="domain" description="BAH" evidence="8">
    <location>
        <begin position="107"/>
        <end position="244"/>
    </location>
</feature>
<feature type="domain" description="PHD-type" evidence="9">
    <location>
        <begin position="1159"/>
        <end position="1291"/>
    </location>
</feature>
<dbReference type="Gene3D" id="1.10.10.60">
    <property type="entry name" value="Homeodomain-like"/>
    <property type="match status" value="1"/>
</dbReference>